<dbReference type="FunFam" id="1.10.630.10:FF:000018">
    <property type="entry name" value="Cytochrome P450 monooxygenase"/>
    <property type="match status" value="1"/>
</dbReference>
<dbReference type="PANTHER" id="PTHR46696">
    <property type="entry name" value="P450, PUTATIVE (EUROFUNG)-RELATED"/>
    <property type="match status" value="1"/>
</dbReference>
<dbReference type="EMBL" id="JANIID010000030">
    <property type="protein sequence ID" value="MCQ8773455.1"/>
    <property type="molecule type" value="Genomic_DNA"/>
</dbReference>
<dbReference type="AlphaFoldDB" id="A0A9X2LLM3"/>
<dbReference type="PANTHER" id="PTHR46696:SF1">
    <property type="entry name" value="CYTOCHROME P450 YJIB-RELATED"/>
    <property type="match status" value="1"/>
</dbReference>
<keyword evidence="6 7" id="KW-0503">Monooxygenase</keyword>
<feature type="compositionally biased region" description="Low complexity" evidence="8">
    <location>
        <begin position="7"/>
        <end position="19"/>
    </location>
</feature>
<evidence type="ECO:0000256" key="5">
    <source>
        <dbReference type="ARBA" id="ARBA00023004"/>
    </source>
</evidence>
<evidence type="ECO:0000256" key="1">
    <source>
        <dbReference type="ARBA" id="ARBA00010617"/>
    </source>
</evidence>
<gene>
    <name evidence="9" type="ORF">NQU55_27400</name>
</gene>
<dbReference type="PROSITE" id="PS00086">
    <property type="entry name" value="CYTOCHROME_P450"/>
    <property type="match status" value="1"/>
</dbReference>
<keyword evidence="4 7" id="KW-0560">Oxidoreductase</keyword>
<reference evidence="9" key="1">
    <citation type="submission" date="2022-06" db="EMBL/GenBank/DDBJ databases">
        <title>WGS of actinobacteria.</title>
        <authorList>
            <person name="Thawai C."/>
        </authorList>
    </citation>
    <scope>NUCLEOTIDE SEQUENCE</scope>
    <source>
        <strain evidence="9">AA8</strain>
    </source>
</reference>
<evidence type="ECO:0000256" key="6">
    <source>
        <dbReference type="ARBA" id="ARBA00023033"/>
    </source>
</evidence>
<evidence type="ECO:0000256" key="8">
    <source>
        <dbReference type="SAM" id="MobiDB-lite"/>
    </source>
</evidence>
<dbReference type="InterPro" id="IPR036396">
    <property type="entry name" value="Cyt_P450_sf"/>
</dbReference>
<dbReference type="PRINTS" id="PR00359">
    <property type="entry name" value="BP450"/>
</dbReference>
<dbReference type="GO" id="GO:0020037">
    <property type="term" value="F:heme binding"/>
    <property type="evidence" value="ECO:0007669"/>
    <property type="project" value="InterPro"/>
</dbReference>
<accession>A0A9X2LLM3</accession>
<comment type="similarity">
    <text evidence="1 7">Belongs to the cytochrome P450 family.</text>
</comment>
<evidence type="ECO:0000256" key="3">
    <source>
        <dbReference type="ARBA" id="ARBA00022723"/>
    </source>
</evidence>
<keyword evidence="3 7" id="KW-0479">Metal-binding</keyword>
<dbReference type="RefSeq" id="WP_168093616.1">
    <property type="nucleotide sequence ID" value="NZ_JAATER010000162.1"/>
</dbReference>
<keyword evidence="10" id="KW-1185">Reference proteome</keyword>
<dbReference type="CDD" id="cd11030">
    <property type="entry name" value="CYP105-like"/>
    <property type="match status" value="1"/>
</dbReference>
<proteinExistence type="inferred from homology"/>
<evidence type="ECO:0000313" key="10">
    <source>
        <dbReference type="Proteomes" id="UP001142374"/>
    </source>
</evidence>
<comment type="caution">
    <text evidence="9">The sequence shown here is derived from an EMBL/GenBank/DDBJ whole genome shotgun (WGS) entry which is preliminary data.</text>
</comment>
<evidence type="ECO:0000256" key="7">
    <source>
        <dbReference type="RuleBase" id="RU000461"/>
    </source>
</evidence>
<keyword evidence="5 7" id="KW-0408">Iron</keyword>
<dbReference type="InterPro" id="IPR001128">
    <property type="entry name" value="Cyt_P450"/>
</dbReference>
<dbReference type="GO" id="GO:0004497">
    <property type="term" value="F:monooxygenase activity"/>
    <property type="evidence" value="ECO:0007669"/>
    <property type="project" value="UniProtKB-KW"/>
</dbReference>
<dbReference type="Gene3D" id="1.10.630.10">
    <property type="entry name" value="Cytochrome P450"/>
    <property type="match status" value="1"/>
</dbReference>
<dbReference type="GO" id="GO:0016705">
    <property type="term" value="F:oxidoreductase activity, acting on paired donors, with incorporation or reduction of molecular oxygen"/>
    <property type="evidence" value="ECO:0007669"/>
    <property type="project" value="InterPro"/>
</dbReference>
<name>A0A9X2LLM3_9ACTN</name>
<dbReference type="Proteomes" id="UP001142374">
    <property type="component" value="Unassembled WGS sequence"/>
</dbReference>
<protein>
    <submittedName>
        <fullName evidence="9">Cytochrome P450</fullName>
    </submittedName>
</protein>
<feature type="region of interest" description="Disordered" evidence="8">
    <location>
        <begin position="1"/>
        <end position="21"/>
    </location>
</feature>
<organism evidence="9 10">
    <name type="scientific">Streptomyces telluris</name>
    <dbReference type="NCBI Taxonomy" id="2720021"/>
    <lineage>
        <taxon>Bacteria</taxon>
        <taxon>Bacillati</taxon>
        <taxon>Actinomycetota</taxon>
        <taxon>Actinomycetes</taxon>
        <taxon>Kitasatosporales</taxon>
        <taxon>Streptomycetaceae</taxon>
        <taxon>Streptomyces</taxon>
    </lineage>
</organism>
<keyword evidence="2 7" id="KW-0349">Heme</keyword>
<dbReference type="InterPro" id="IPR017972">
    <property type="entry name" value="Cyt_P450_CS"/>
</dbReference>
<dbReference type="SUPFAM" id="SSF48264">
    <property type="entry name" value="Cytochrome P450"/>
    <property type="match status" value="1"/>
</dbReference>
<evidence type="ECO:0000313" key="9">
    <source>
        <dbReference type="EMBL" id="MCQ8773455.1"/>
    </source>
</evidence>
<evidence type="ECO:0000256" key="2">
    <source>
        <dbReference type="ARBA" id="ARBA00022617"/>
    </source>
</evidence>
<evidence type="ECO:0000256" key="4">
    <source>
        <dbReference type="ARBA" id="ARBA00023002"/>
    </source>
</evidence>
<sequence length="407" mass="44375">MERELPAAEPLAALPTARTEGCPFDPPAELAGLREQQPLVRMRYPDGHLGWLATGHATVRAIMADPRFSSRYELMHFPLALPGLPEGGSLPPAPVGDMTGMDAPEHTRYRRLLAGKFTVRRMRALTERVEQITAEHLDAMERRGPSADLVEAFAQPIPALMICELLGVPYADRELFHRHTLTLTDMRSSDEARYAAVTGIHEYLHTLVPAKRAEPTDDVLSELTTSDLTDEELAGLGGFLLGAGLDTTANMIAHGAFALLQNPDQLAALRSDPDLADQAVEELMRYLTIAHTGIKAALEDVELDGHVIKAGETVTVSFEAANRDPLRFPGPDVLDLHRKATGHLGFGHGIHQCLGQQLARVEMRVALPALFGRFPTLRLAVPAGEVPLRTHSNIYGVHSLPVTWDAA</sequence>
<dbReference type="Pfam" id="PF00067">
    <property type="entry name" value="p450"/>
    <property type="match status" value="1"/>
</dbReference>
<dbReference type="InterPro" id="IPR002397">
    <property type="entry name" value="Cyt_P450_B"/>
</dbReference>
<dbReference type="GO" id="GO:0005506">
    <property type="term" value="F:iron ion binding"/>
    <property type="evidence" value="ECO:0007669"/>
    <property type="project" value="InterPro"/>
</dbReference>
<dbReference type="PRINTS" id="PR00385">
    <property type="entry name" value="P450"/>
</dbReference>